<reference evidence="4 7" key="2">
    <citation type="submission" date="2018-04" db="EMBL/GenBank/DDBJ databases">
        <title>Draft genome sequence of Pseudomonas syringae pv. actinidiae biovar 1 strains isolated from kiwifruit in Kagawa prefecture.</title>
        <authorList>
            <person name="Tabuchi M."/>
            <person name="Saito M."/>
            <person name="Fujiwara S."/>
            <person name="Sasa N."/>
            <person name="Akimitsu K."/>
            <person name="Gomi K."/>
            <person name="Konishi-Sugita S."/>
            <person name="Hamano K."/>
            <person name="Kataoka I."/>
        </authorList>
    </citation>
    <scope>NUCLEOTIDE SEQUENCE [LARGE SCALE GENOMIC DNA]</scope>
    <source>
        <strain evidence="4 7">MAFF212206</strain>
    </source>
</reference>
<dbReference type="Proteomes" id="UP000230024">
    <property type="component" value="Chromosome"/>
</dbReference>
<keyword evidence="2" id="KW-0732">Signal</keyword>
<dbReference type="Proteomes" id="UP000248291">
    <property type="component" value="Unassembled WGS sequence"/>
</dbReference>
<dbReference type="Proteomes" id="UP000247480">
    <property type="component" value="Unassembled WGS sequence"/>
</dbReference>
<evidence type="ECO:0000313" key="4">
    <source>
        <dbReference type="EMBL" id="GBH10440.1"/>
    </source>
</evidence>
<evidence type="ECO:0000313" key="8">
    <source>
        <dbReference type="Proteomes" id="UP000248291"/>
    </source>
</evidence>
<organism evidence="4 7">
    <name type="scientific">Pseudomonas syringae pv. actinidiae</name>
    <dbReference type="NCBI Taxonomy" id="103796"/>
    <lineage>
        <taxon>Bacteria</taxon>
        <taxon>Pseudomonadati</taxon>
        <taxon>Pseudomonadota</taxon>
        <taxon>Gammaproteobacteria</taxon>
        <taxon>Pseudomonadales</taxon>
        <taxon>Pseudomonadaceae</taxon>
        <taxon>Pseudomonas</taxon>
        <taxon>Pseudomonas syringae</taxon>
    </lineage>
</organism>
<dbReference type="RefSeq" id="WP_003382907.1">
    <property type="nucleotide sequence ID" value="NZ_AP019411.1"/>
</dbReference>
<reference evidence="3 6" key="1">
    <citation type="submission" date="2017-11" db="EMBL/GenBank/DDBJ databases">
        <title>Complete DNA Sequence of Pseudomonas syringae pv. actinidiae, biovar 5 (Psa5).</title>
        <authorList>
            <person name="Butler M."/>
            <person name="Taiaroa G."/>
            <person name="Sumpter N."/>
            <person name="Poulter R."/>
        </authorList>
    </citation>
    <scope>NUCLEOTIDE SEQUENCE [LARGE SCALE GENOMIC DNA]</scope>
    <source>
        <strain evidence="3 6">MAFF212063</strain>
    </source>
</reference>
<feature type="chain" id="PRO_5042679332" evidence="2">
    <location>
        <begin position="25"/>
        <end position="95"/>
    </location>
</feature>
<feature type="compositionally biased region" description="Basic and acidic residues" evidence="1">
    <location>
        <begin position="64"/>
        <end position="95"/>
    </location>
</feature>
<name>A0A0K8LXY0_PSESF</name>
<reference evidence="5 8" key="3">
    <citation type="submission" date="2018-04" db="EMBL/GenBank/DDBJ databases">
        <title>Draft genome sequence of Pseudomonas syringae pv. actinidiae biovar 3 strains isolated from kiwifruit in Kagawa prefecture.</title>
        <authorList>
            <person name="Tabuchi M."/>
            <person name="Saito M."/>
            <person name="Fujiwara S."/>
            <person name="Sasa N."/>
            <person name="Akimitsu K."/>
            <person name="Gomi K."/>
            <person name="Konishi-Sugita S."/>
            <person name="Hamano K."/>
            <person name="Kataoka I."/>
        </authorList>
    </citation>
    <scope>NUCLEOTIDE SEQUENCE [LARGE SCALE GENOMIC DNA]</scope>
    <source>
        <strain evidence="5 8">MAFF212211</strain>
    </source>
</reference>
<proteinExistence type="predicted"/>
<protein>
    <submittedName>
        <fullName evidence="4">Uncharacterized protein</fullName>
    </submittedName>
</protein>
<dbReference type="AlphaFoldDB" id="A0A0K8LXY0"/>
<feature type="signal peptide" evidence="2">
    <location>
        <begin position="1"/>
        <end position="24"/>
    </location>
</feature>
<accession>A0A0K8LXY0</accession>
<evidence type="ECO:0000256" key="1">
    <source>
        <dbReference type="SAM" id="MobiDB-lite"/>
    </source>
</evidence>
<evidence type="ECO:0000313" key="7">
    <source>
        <dbReference type="Proteomes" id="UP000247480"/>
    </source>
</evidence>
<dbReference type="EMBL" id="CP024712">
    <property type="protein sequence ID" value="ATV18586.1"/>
    <property type="molecule type" value="Genomic_DNA"/>
</dbReference>
<evidence type="ECO:0000256" key="2">
    <source>
        <dbReference type="SAM" id="SignalP"/>
    </source>
</evidence>
<dbReference type="EMBL" id="BGKA01000098">
    <property type="protein sequence ID" value="GBH17169.1"/>
    <property type="molecule type" value="Genomic_DNA"/>
</dbReference>
<sequence length="95" mass="9628">MIKTKLTALTLAGLMAVASGVAFADTTTNNLPAAPINKNATKLPGTTTEPTDRNASSTPGAQTDSKKAAADKAAHDKAAHGTHDKNGATQKSEVK</sequence>
<evidence type="ECO:0000313" key="5">
    <source>
        <dbReference type="EMBL" id="GBH17169.1"/>
    </source>
</evidence>
<dbReference type="EMBL" id="BGJZ01000185">
    <property type="protein sequence ID" value="GBH10440.1"/>
    <property type="molecule type" value="Genomic_DNA"/>
</dbReference>
<feature type="region of interest" description="Disordered" evidence="1">
    <location>
        <begin position="27"/>
        <end position="95"/>
    </location>
</feature>
<evidence type="ECO:0000313" key="6">
    <source>
        <dbReference type="Proteomes" id="UP000230024"/>
    </source>
</evidence>
<feature type="compositionally biased region" description="Polar residues" evidence="1">
    <location>
        <begin position="38"/>
        <end position="63"/>
    </location>
</feature>
<evidence type="ECO:0000313" key="3">
    <source>
        <dbReference type="EMBL" id="ATV18586.1"/>
    </source>
</evidence>
<gene>
    <name evidence="3" type="ORF">CT122_18460</name>
    <name evidence="4" type="ORF">KPSA1_03857</name>
    <name evidence="5" type="ORF">KPSA3_03131</name>
</gene>